<dbReference type="GO" id="GO:0031262">
    <property type="term" value="C:Ndc80 complex"/>
    <property type="evidence" value="ECO:0007669"/>
    <property type="project" value="InterPro"/>
</dbReference>
<evidence type="ECO:0000256" key="1">
    <source>
        <dbReference type="ARBA" id="ARBA00002772"/>
    </source>
</evidence>
<dbReference type="RefSeq" id="XP_003644151.1">
    <property type="nucleotide sequence ID" value="XM_003644103.1"/>
</dbReference>
<dbReference type="FunCoup" id="G8JMC5">
    <property type="interactions" value="142"/>
</dbReference>
<dbReference type="InterPro" id="IPR013255">
    <property type="entry name" value="Spc25_C"/>
</dbReference>
<evidence type="ECO:0000256" key="8">
    <source>
        <dbReference type="ARBA" id="ARBA00023054"/>
    </source>
</evidence>
<evidence type="ECO:0000256" key="6">
    <source>
        <dbReference type="ARBA" id="ARBA00022776"/>
    </source>
</evidence>
<evidence type="ECO:0000256" key="12">
    <source>
        <dbReference type="SAM" id="Coils"/>
    </source>
</evidence>
<dbReference type="OMA" id="HEDQRMK"/>
<keyword evidence="11" id="KW-0539">Nucleus</keyword>
<dbReference type="PANTHER" id="PTHR14281">
    <property type="entry name" value="KINETOCHORE PROTEIN SPC25-RELATED"/>
    <property type="match status" value="1"/>
</dbReference>
<dbReference type="STRING" id="931890.G8JMC5"/>
<comment type="subcellular location">
    <subcellularLocation>
        <location evidence="11">Nucleus</location>
    </subcellularLocation>
    <subcellularLocation>
        <location evidence="11">Chromosome</location>
        <location evidence="11">Centromere</location>
        <location evidence="11">Kinetochore</location>
    </subcellularLocation>
</comment>
<evidence type="ECO:0000313" key="14">
    <source>
        <dbReference type="EMBL" id="AET37334.1"/>
    </source>
</evidence>
<feature type="coiled-coil region" evidence="12">
    <location>
        <begin position="6"/>
        <end position="132"/>
    </location>
</feature>
<protein>
    <recommendedName>
        <fullName evidence="11">Kinetochore protein SPC25</fullName>
    </recommendedName>
</protein>
<dbReference type="HOGENOM" id="CLU_085127_1_0_1"/>
<name>G8JMC5_ERECY</name>
<keyword evidence="6 11" id="KW-0498">Mitosis</keyword>
<keyword evidence="10 11" id="KW-0137">Centromere</keyword>
<reference evidence="15" key="1">
    <citation type="journal article" date="2012" name="G3 (Bethesda)">
        <title>Pichia sorbitophila, an interspecies yeast hybrid reveals early steps of genome resolution following polyploidization.</title>
        <authorList>
            <person name="Leh Louis V."/>
            <person name="Despons L."/>
            <person name="Friedrich A."/>
            <person name="Martin T."/>
            <person name="Durrens P."/>
            <person name="Casaregola S."/>
            <person name="Neuveglise C."/>
            <person name="Fairhead C."/>
            <person name="Marck C."/>
            <person name="Cruz J.A."/>
            <person name="Straub M.L."/>
            <person name="Kugler V."/>
            <person name="Sacerdot C."/>
            <person name="Uzunov Z."/>
            <person name="Thierry A."/>
            <person name="Weiss S."/>
            <person name="Bleykasten C."/>
            <person name="De Montigny J."/>
            <person name="Jacques N."/>
            <person name="Jung P."/>
            <person name="Lemaire M."/>
            <person name="Mallet S."/>
            <person name="Morel G."/>
            <person name="Richard G.F."/>
            <person name="Sarkar A."/>
            <person name="Savel G."/>
            <person name="Schacherer J."/>
            <person name="Seret M.L."/>
            <person name="Talla E."/>
            <person name="Samson G."/>
            <person name="Jubin C."/>
            <person name="Poulain J."/>
            <person name="Vacherie B."/>
            <person name="Barbe V."/>
            <person name="Pelletier E."/>
            <person name="Sherman D.J."/>
            <person name="Westhof E."/>
            <person name="Weissenbach J."/>
            <person name="Baret P.V."/>
            <person name="Wincker P."/>
            <person name="Gaillardin C."/>
            <person name="Dujon B."/>
            <person name="Souciet J.L."/>
        </authorList>
    </citation>
    <scope>NUCLEOTIDE SEQUENCE [LARGE SCALE GENOMIC DNA]</scope>
    <source>
        <strain evidence="15">CBS 270.75 / DBVPG 7215 / KCTC 17166 / NRRL Y-17582</strain>
    </source>
</reference>
<feature type="domain" description="Chromosome segregation protein Spc25 C-terminal" evidence="13">
    <location>
        <begin position="152"/>
        <end position="221"/>
    </location>
</feature>
<dbReference type="Pfam" id="PF08234">
    <property type="entry name" value="Spindle_Spc25"/>
    <property type="match status" value="1"/>
</dbReference>
<evidence type="ECO:0000256" key="9">
    <source>
        <dbReference type="ARBA" id="ARBA00023306"/>
    </source>
</evidence>
<organism evidence="14 15">
    <name type="scientific">Eremothecium cymbalariae (strain CBS 270.75 / DBVPG 7215 / KCTC 17166 / NRRL Y-17582)</name>
    <name type="common">Yeast</name>
    <dbReference type="NCBI Taxonomy" id="931890"/>
    <lineage>
        <taxon>Eukaryota</taxon>
        <taxon>Fungi</taxon>
        <taxon>Dikarya</taxon>
        <taxon>Ascomycota</taxon>
        <taxon>Saccharomycotina</taxon>
        <taxon>Saccharomycetes</taxon>
        <taxon>Saccharomycetales</taxon>
        <taxon>Saccharomycetaceae</taxon>
        <taxon>Eremothecium</taxon>
    </lineage>
</organism>
<dbReference type="GO" id="GO:0007059">
    <property type="term" value="P:chromosome segregation"/>
    <property type="evidence" value="ECO:0007669"/>
    <property type="project" value="InterPro"/>
</dbReference>
<dbReference type="GeneID" id="11472547"/>
<evidence type="ECO:0000256" key="7">
    <source>
        <dbReference type="ARBA" id="ARBA00022838"/>
    </source>
</evidence>
<evidence type="ECO:0000256" key="2">
    <source>
        <dbReference type="ARBA" id="ARBA00006379"/>
    </source>
</evidence>
<dbReference type="OrthoDB" id="4056921at2759"/>
<keyword evidence="5 11" id="KW-0132">Cell division</keyword>
<evidence type="ECO:0000256" key="3">
    <source>
        <dbReference type="ARBA" id="ARBA00011562"/>
    </source>
</evidence>
<dbReference type="CDD" id="cd23784">
    <property type="entry name" value="RWD_Spc25"/>
    <property type="match status" value="1"/>
</dbReference>
<dbReference type="InterPro" id="IPR045143">
    <property type="entry name" value="Spc25"/>
</dbReference>
<dbReference type="Gene3D" id="3.30.457.50">
    <property type="entry name" value="Chromosome segregation protein Spc25"/>
    <property type="match status" value="1"/>
</dbReference>
<dbReference type="KEGG" id="erc:Ecym_1076"/>
<comment type="subunit">
    <text evidence="3">Component of the NDC80 complex, which consists of NDC80, NUF2, SPC24 and SPC25.</text>
</comment>
<evidence type="ECO:0000256" key="4">
    <source>
        <dbReference type="ARBA" id="ARBA00022454"/>
    </source>
</evidence>
<dbReference type="EMBL" id="CP002497">
    <property type="protein sequence ID" value="AET37334.1"/>
    <property type="molecule type" value="Genomic_DNA"/>
</dbReference>
<dbReference type="eggNOG" id="KOG4657">
    <property type="taxonomic scope" value="Eukaryota"/>
</dbReference>
<sequence length="227" mass="26591">MSIHGFDELKARMEVFQGKLHDYINEQRSTLLQLLDSYKEDVENYRIKKDSINSQLNQLVEEERELTQEIRSIQEQTQQTNSKMEAYEIKKQQLTEERGILERDRWELKELLAKKQKEIQRHKESIKKQHLRDNPEVKVYEQLLGLKITTPKPDTLCFNFINVSENSSNAQCNFTLDLSSNGYKILDSSPKLSQAQSTELEQNLAITGDLPTFLKQVRSLLLDRMST</sequence>
<evidence type="ECO:0000259" key="13">
    <source>
        <dbReference type="Pfam" id="PF08234"/>
    </source>
</evidence>
<comment type="similarity">
    <text evidence="2 11">Belongs to the SPC25 family.</text>
</comment>
<dbReference type="GO" id="GO:0005634">
    <property type="term" value="C:nucleus"/>
    <property type="evidence" value="ECO:0007669"/>
    <property type="project" value="UniProtKB-SubCell"/>
</dbReference>
<dbReference type="Proteomes" id="UP000006790">
    <property type="component" value="Chromosome 1"/>
</dbReference>
<evidence type="ECO:0000256" key="11">
    <source>
        <dbReference type="RuleBase" id="RU367150"/>
    </source>
</evidence>
<gene>
    <name evidence="14" type="ordered locus">Ecym_1076</name>
</gene>
<evidence type="ECO:0000256" key="5">
    <source>
        <dbReference type="ARBA" id="ARBA00022618"/>
    </source>
</evidence>
<dbReference type="AlphaFoldDB" id="G8JMC5"/>
<keyword evidence="4 11" id="KW-0158">Chromosome</keyword>
<accession>G8JMC5</accession>
<keyword evidence="15" id="KW-1185">Reference proteome</keyword>
<keyword evidence="8 12" id="KW-0175">Coiled coil</keyword>
<evidence type="ECO:0000313" key="15">
    <source>
        <dbReference type="Proteomes" id="UP000006790"/>
    </source>
</evidence>
<comment type="function">
    <text evidence="1 11">Acts as a component of the essential kinetochore-associated NDC80 complex, which is required for chromosome segregation and spindle checkpoint activity.</text>
</comment>
<evidence type="ECO:0000256" key="10">
    <source>
        <dbReference type="ARBA" id="ARBA00023328"/>
    </source>
</evidence>
<proteinExistence type="inferred from homology"/>
<keyword evidence="7 11" id="KW-0995">Kinetochore</keyword>
<keyword evidence="9 11" id="KW-0131">Cell cycle</keyword>
<dbReference type="PANTHER" id="PTHR14281:SF0">
    <property type="entry name" value="KINETOCHORE PROTEIN SPC25"/>
    <property type="match status" value="1"/>
</dbReference>
<dbReference type="GO" id="GO:0051301">
    <property type="term" value="P:cell division"/>
    <property type="evidence" value="ECO:0007669"/>
    <property type="project" value="UniProtKB-UniRule"/>
</dbReference>
<dbReference type="InParanoid" id="G8JMC5"/>